<keyword evidence="1" id="KW-1133">Transmembrane helix</keyword>
<feature type="transmembrane region" description="Helical" evidence="1">
    <location>
        <begin position="277"/>
        <end position="297"/>
    </location>
</feature>
<dbReference type="InterPro" id="IPR049458">
    <property type="entry name" value="EpsG-like"/>
</dbReference>
<gene>
    <name evidence="2" type="ORF">D7Y07_04655</name>
</gene>
<protein>
    <submittedName>
        <fullName evidence="2">EpsG family protein</fullName>
    </submittedName>
</protein>
<reference evidence="2 3" key="1">
    <citation type="submission" date="2018-09" db="EMBL/GenBank/DDBJ databases">
        <title>Murine metabolic-syndrome-specific gut microbial biobank.</title>
        <authorList>
            <person name="Liu C."/>
        </authorList>
    </citation>
    <scope>NUCLEOTIDE SEQUENCE [LARGE SCALE GENOMIC DNA]</scope>
    <source>
        <strain evidence="2 3">0.1X-D8-26</strain>
    </source>
</reference>
<feature type="transmembrane region" description="Helical" evidence="1">
    <location>
        <begin position="6"/>
        <end position="23"/>
    </location>
</feature>
<organism evidence="2 3">
    <name type="scientific">Bacteroides acidifaciens</name>
    <dbReference type="NCBI Taxonomy" id="85831"/>
    <lineage>
        <taxon>Bacteria</taxon>
        <taxon>Pseudomonadati</taxon>
        <taxon>Bacteroidota</taxon>
        <taxon>Bacteroidia</taxon>
        <taxon>Bacteroidales</taxon>
        <taxon>Bacteroidaceae</taxon>
        <taxon>Bacteroides</taxon>
    </lineage>
</organism>
<evidence type="ECO:0000313" key="2">
    <source>
        <dbReference type="EMBL" id="RLT81099.1"/>
    </source>
</evidence>
<dbReference type="Proteomes" id="UP000267159">
    <property type="component" value="Unassembled WGS sequence"/>
</dbReference>
<name>A0A3L7Z310_9BACE</name>
<comment type="caution">
    <text evidence="2">The sequence shown here is derived from an EMBL/GenBank/DDBJ whole genome shotgun (WGS) entry which is preliminary data.</text>
</comment>
<feature type="transmembrane region" description="Helical" evidence="1">
    <location>
        <begin position="332"/>
        <end position="348"/>
    </location>
</feature>
<feature type="transmembrane region" description="Helical" evidence="1">
    <location>
        <begin position="200"/>
        <end position="226"/>
    </location>
</feature>
<accession>A0A3L7Z310</accession>
<evidence type="ECO:0000313" key="3">
    <source>
        <dbReference type="Proteomes" id="UP000267159"/>
    </source>
</evidence>
<dbReference type="AlphaFoldDB" id="A0A3L7Z310"/>
<feature type="transmembrane region" description="Helical" evidence="1">
    <location>
        <begin position="154"/>
        <end position="179"/>
    </location>
</feature>
<feature type="transmembrane region" description="Helical" evidence="1">
    <location>
        <begin position="35"/>
        <end position="53"/>
    </location>
</feature>
<keyword evidence="1" id="KW-0812">Transmembrane</keyword>
<sequence>MINAEYYKVIYYMVVAVATFCVCQKGVADKKNSPIGGYILCMFLIVFIGFRPIHRVFIDTLGYYEAWALADWGGFDFGAENLIFDNIYIYMGAIGLDISWFFLLIASIYFGTMLAACQKLFPNNALLSFLVCLGAFSTYSYSMNGIKAGAAASIFLLGITYGNKLFISLPLVLISWGFHHSMQLPVAAYCLALIFKNKNWYFYGWLFCLLMATAHVSFFQNLFAGVTDESGAGYLTKDEYNTIKGFRLDFIIYSSMPVLMGYWVKYKYKMEERIYDMILNMYLVCNGVWMLCMYAAFTNRIAYLSWFMYPIVLLYPCFTITERYHPLVVNRNKIIVAHLTFTLFMAFIY</sequence>
<dbReference type="Pfam" id="PF14897">
    <property type="entry name" value="EpsG"/>
    <property type="match status" value="1"/>
</dbReference>
<keyword evidence="1" id="KW-0472">Membrane</keyword>
<dbReference type="RefSeq" id="WP_121766327.1">
    <property type="nucleotide sequence ID" value="NZ_CAMRUR010000004.1"/>
</dbReference>
<dbReference type="EMBL" id="RAZM01000009">
    <property type="protein sequence ID" value="RLT81099.1"/>
    <property type="molecule type" value="Genomic_DNA"/>
</dbReference>
<feature type="transmembrane region" description="Helical" evidence="1">
    <location>
        <begin position="124"/>
        <end position="142"/>
    </location>
</feature>
<feature type="transmembrane region" description="Helical" evidence="1">
    <location>
        <begin position="303"/>
        <end position="320"/>
    </location>
</feature>
<evidence type="ECO:0000256" key="1">
    <source>
        <dbReference type="SAM" id="Phobius"/>
    </source>
</evidence>
<proteinExistence type="predicted"/>
<feature type="transmembrane region" description="Helical" evidence="1">
    <location>
        <begin position="87"/>
        <end position="112"/>
    </location>
</feature>
<feature type="transmembrane region" description="Helical" evidence="1">
    <location>
        <begin position="246"/>
        <end position="265"/>
    </location>
</feature>